<dbReference type="SUPFAM" id="SSF54570">
    <property type="entry name" value="Ribosomal protein S19"/>
    <property type="match status" value="1"/>
</dbReference>
<keyword evidence="9" id="KW-0150">Chloroplast</keyword>
<dbReference type="AlphaFoldDB" id="A0A516ZAJ1"/>
<dbReference type="PANTHER" id="PTHR11880:SF8">
    <property type="entry name" value="SMALL RIBOSOMAL SUBUNIT PROTEIN US19M"/>
    <property type="match status" value="1"/>
</dbReference>
<name>A0A516ZAJ1_9STRA</name>
<keyword evidence="2 7" id="KW-0699">rRNA-binding</keyword>
<dbReference type="InterPro" id="IPR005732">
    <property type="entry name" value="Ribosomal_uS19_bac-type"/>
</dbReference>
<dbReference type="GO" id="GO:0005763">
    <property type="term" value="C:mitochondrial small ribosomal subunit"/>
    <property type="evidence" value="ECO:0007669"/>
    <property type="project" value="TreeGrafter"/>
</dbReference>
<comment type="function">
    <text evidence="7">Protein S19 forms a complex with S13 that binds strongly to the 16S ribosomal RNA.</text>
</comment>
<dbReference type="PIRSF" id="PIRSF002144">
    <property type="entry name" value="Ribosomal_S19"/>
    <property type="match status" value="1"/>
</dbReference>
<dbReference type="GO" id="GO:0003735">
    <property type="term" value="F:structural constituent of ribosome"/>
    <property type="evidence" value="ECO:0007669"/>
    <property type="project" value="InterPro"/>
</dbReference>
<dbReference type="EMBL" id="MK518353">
    <property type="protein sequence ID" value="QDR24728.1"/>
    <property type="molecule type" value="Genomic_DNA"/>
</dbReference>
<evidence type="ECO:0000256" key="2">
    <source>
        <dbReference type="ARBA" id="ARBA00022730"/>
    </source>
</evidence>
<protein>
    <recommendedName>
        <fullName evidence="6 7">Small ribosomal subunit protein uS19c</fullName>
    </recommendedName>
</protein>
<geneLocation type="chloroplast" evidence="9"/>
<dbReference type="RefSeq" id="YP_009684642.1">
    <property type="nucleotide sequence ID" value="NC_044408.1"/>
</dbReference>
<evidence type="ECO:0000256" key="4">
    <source>
        <dbReference type="ARBA" id="ARBA00022980"/>
    </source>
</evidence>
<evidence type="ECO:0000256" key="3">
    <source>
        <dbReference type="ARBA" id="ARBA00022884"/>
    </source>
</evidence>
<dbReference type="Gene3D" id="3.30.860.10">
    <property type="entry name" value="30s Ribosomal Protein S19, Chain A"/>
    <property type="match status" value="1"/>
</dbReference>
<dbReference type="HAMAP" id="MF_00531">
    <property type="entry name" value="Ribosomal_uS19"/>
    <property type="match status" value="1"/>
</dbReference>
<gene>
    <name evidence="7 9" type="primary">rps19</name>
</gene>
<keyword evidence="5 7" id="KW-0687">Ribonucleoprotein</keyword>
<evidence type="ECO:0000256" key="1">
    <source>
        <dbReference type="ARBA" id="ARBA00007345"/>
    </source>
</evidence>
<proteinExistence type="inferred from homology"/>
<keyword evidence="9" id="KW-0934">Plastid</keyword>
<comment type="subcellular location">
    <subcellularLocation>
        <location evidence="7">Plastid</location>
        <location evidence="7">Chloroplast</location>
    </subcellularLocation>
</comment>
<dbReference type="InterPro" id="IPR002222">
    <property type="entry name" value="Ribosomal_uS19"/>
</dbReference>
<dbReference type="NCBIfam" id="TIGR01050">
    <property type="entry name" value="rpsS_bact"/>
    <property type="match status" value="1"/>
</dbReference>
<dbReference type="FunFam" id="3.30.860.10:FF:000001">
    <property type="entry name" value="30S ribosomal protein S19"/>
    <property type="match status" value="1"/>
</dbReference>
<dbReference type="GO" id="GO:0009507">
    <property type="term" value="C:chloroplast"/>
    <property type="evidence" value="ECO:0007669"/>
    <property type="project" value="UniProtKB-SubCell"/>
</dbReference>
<dbReference type="InterPro" id="IPR023575">
    <property type="entry name" value="Ribosomal_uS19_SF"/>
</dbReference>
<dbReference type="GO" id="GO:0006412">
    <property type="term" value="P:translation"/>
    <property type="evidence" value="ECO:0007669"/>
    <property type="project" value="UniProtKB-UniRule"/>
</dbReference>
<reference evidence="9" key="1">
    <citation type="journal article" date="2019" name="J. Phycol.">
        <title>Dictyochophyceae plastid genomes reveal unusual variability of their organization.</title>
        <authorList>
            <person name="Han K.Y."/>
            <person name="Maciszewski K."/>
            <person name="Graf L."/>
            <person name="Yang J.H."/>
            <person name="Andersen R.A."/>
            <person name="Karnkowska A."/>
            <person name="Yoon H.S."/>
        </authorList>
    </citation>
    <scope>NUCLEOTIDE SEQUENCE</scope>
</reference>
<dbReference type="PANTHER" id="PTHR11880">
    <property type="entry name" value="RIBOSOMAL PROTEIN S19P FAMILY MEMBER"/>
    <property type="match status" value="1"/>
</dbReference>
<dbReference type="GO" id="GO:0019843">
    <property type="term" value="F:rRNA binding"/>
    <property type="evidence" value="ECO:0007669"/>
    <property type="project" value="UniProtKB-UniRule"/>
</dbReference>
<comment type="similarity">
    <text evidence="1 7 8">Belongs to the universal ribosomal protein uS19 family.</text>
</comment>
<keyword evidence="4 7" id="KW-0689">Ribosomal protein</keyword>
<evidence type="ECO:0000256" key="7">
    <source>
        <dbReference type="HAMAP-Rule" id="MF_00531"/>
    </source>
</evidence>
<evidence type="ECO:0000313" key="9">
    <source>
        <dbReference type="EMBL" id="QDR24728.1"/>
    </source>
</evidence>
<dbReference type="InterPro" id="IPR020934">
    <property type="entry name" value="Ribosomal_uS19_CS"/>
</dbReference>
<evidence type="ECO:0000256" key="5">
    <source>
        <dbReference type="ARBA" id="ARBA00023274"/>
    </source>
</evidence>
<dbReference type="GeneID" id="41657645"/>
<accession>A0A516ZAJ1</accession>
<evidence type="ECO:0000256" key="8">
    <source>
        <dbReference type="RuleBase" id="RU003485"/>
    </source>
</evidence>
<organism evidence="9">
    <name type="scientific">Pseudopedinella elastica</name>
    <dbReference type="NCBI Taxonomy" id="35684"/>
    <lineage>
        <taxon>Eukaryota</taxon>
        <taxon>Sar</taxon>
        <taxon>Stramenopiles</taxon>
        <taxon>Ochrophyta</taxon>
        <taxon>Dictyochophyceae</taxon>
        <taxon>Pedinellales</taxon>
        <taxon>Pseudopedinella</taxon>
    </lineage>
</organism>
<evidence type="ECO:0000256" key="6">
    <source>
        <dbReference type="ARBA" id="ARBA00035253"/>
    </source>
</evidence>
<dbReference type="Pfam" id="PF00203">
    <property type="entry name" value="Ribosomal_S19"/>
    <property type="match status" value="1"/>
</dbReference>
<keyword evidence="3 7" id="KW-0694">RNA-binding</keyword>
<dbReference type="PRINTS" id="PR00975">
    <property type="entry name" value="RIBOSOMALS19"/>
</dbReference>
<dbReference type="GO" id="GO:0000028">
    <property type="term" value="P:ribosomal small subunit assembly"/>
    <property type="evidence" value="ECO:0007669"/>
    <property type="project" value="TreeGrafter"/>
</dbReference>
<sequence>MGRSLRKGPFVAYHLLKKINEMNETGKKSVIKTWSRASTILPSMVGHTIAVYNGKQHVPIFISDQIVGHKLGEFAPTRTFRSHIKSDKKARR</sequence>
<dbReference type="PROSITE" id="PS00323">
    <property type="entry name" value="RIBOSOMAL_S19"/>
    <property type="match status" value="1"/>
</dbReference>